<reference evidence="1" key="2">
    <citation type="submission" date="2020-05" db="UniProtKB">
        <authorList>
            <consortium name="EnsemblMetazoa"/>
        </authorList>
    </citation>
    <scope>IDENTIFICATION</scope>
    <source>
        <strain evidence="1">IAEA</strain>
    </source>
</reference>
<reference evidence="2" key="1">
    <citation type="submission" date="2015-01" db="EMBL/GenBank/DDBJ databases">
        <authorList>
            <person name="Aksoy S."/>
            <person name="Warren W."/>
            <person name="Wilson R.K."/>
        </authorList>
    </citation>
    <scope>NUCLEOTIDE SEQUENCE [LARGE SCALE GENOMIC DNA]</scope>
    <source>
        <strain evidence="2">IAEA</strain>
    </source>
</reference>
<organism evidence="1 2">
    <name type="scientific">Glossina palpalis gambiensis</name>
    <dbReference type="NCBI Taxonomy" id="67801"/>
    <lineage>
        <taxon>Eukaryota</taxon>
        <taxon>Metazoa</taxon>
        <taxon>Ecdysozoa</taxon>
        <taxon>Arthropoda</taxon>
        <taxon>Hexapoda</taxon>
        <taxon>Insecta</taxon>
        <taxon>Pterygota</taxon>
        <taxon>Neoptera</taxon>
        <taxon>Endopterygota</taxon>
        <taxon>Diptera</taxon>
        <taxon>Brachycera</taxon>
        <taxon>Muscomorpha</taxon>
        <taxon>Hippoboscoidea</taxon>
        <taxon>Glossinidae</taxon>
        <taxon>Glossina</taxon>
    </lineage>
</organism>
<dbReference type="AlphaFoldDB" id="A0A1B0BFE3"/>
<proteinExistence type="predicted"/>
<accession>A0A1B0BFE3</accession>
<sequence>ILRSCKASKINAALAFWLLKRYSNGASDEELAKALDDLLSCYCVCFRDQIIENVSHLKDIIRAICEVAGDVVNDIPCG</sequence>
<dbReference type="EMBL" id="JXJN01013367">
    <property type="status" value="NOT_ANNOTATED_CDS"/>
    <property type="molecule type" value="Genomic_DNA"/>
</dbReference>
<dbReference type="EnsemblMetazoa" id="GPPI028271-RA">
    <property type="protein sequence ID" value="GPPI028271-PA"/>
    <property type="gene ID" value="GPPI028271"/>
</dbReference>
<evidence type="ECO:0000313" key="1">
    <source>
        <dbReference type="EnsemblMetazoa" id="GPPI028271-PA"/>
    </source>
</evidence>
<protein>
    <submittedName>
        <fullName evidence="1">Uncharacterized protein</fullName>
    </submittedName>
</protein>
<keyword evidence="2" id="KW-1185">Reference proteome</keyword>
<evidence type="ECO:0000313" key="2">
    <source>
        <dbReference type="Proteomes" id="UP000092460"/>
    </source>
</evidence>
<dbReference type="VEuPathDB" id="VectorBase:GPPI028271"/>
<dbReference type="Proteomes" id="UP000092460">
    <property type="component" value="Unassembled WGS sequence"/>
</dbReference>
<name>A0A1B0BFE3_9MUSC</name>